<feature type="domain" description="Penicillin-binding protein dimerisation" evidence="5">
    <location>
        <begin position="58"/>
        <end position="216"/>
    </location>
</feature>
<dbReference type="Gene3D" id="3.90.1310.10">
    <property type="entry name" value="Penicillin-binding protein 2a (Domain 2)"/>
    <property type="match status" value="1"/>
</dbReference>
<organism evidence="6 7">
    <name type="scientific">Paenibacillus cremeus</name>
    <dbReference type="NCBI Taxonomy" id="2163881"/>
    <lineage>
        <taxon>Bacteria</taxon>
        <taxon>Bacillati</taxon>
        <taxon>Bacillota</taxon>
        <taxon>Bacilli</taxon>
        <taxon>Bacillales</taxon>
        <taxon>Paenibacillaceae</taxon>
        <taxon>Paenibacillus</taxon>
    </lineage>
</organism>
<protein>
    <submittedName>
        <fullName evidence="6">Penicillin-binding protein</fullName>
    </submittedName>
</protein>
<accession>A0A559KIU7</accession>
<evidence type="ECO:0000259" key="5">
    <source>
        <dbReference type="Pfam" id="PF03717"/>
    </source>
</evidence>
<dbReference type="SUPFAM" id="SSF56519">
    <property type="entry name" value="Penicillin binding protein dimerisation domain"/>
    <property type="match status" value="1"/>
</dbReference>
<dbReference type="GO" id="GO:0008658">
    <property type="term" value="F:penicillin binding"/>
    <property type="evidence" value="ECO:0007669"/>
    <property type="project" value="InterPro"/>
</dbReference>
<dbReference type="InterPro" id="IPR005311">
    <property type="entry name" value="PBP_dimer"/>
</dbReference>
<feature type="domain" description="Penicillin-binding protein transpeptidase" evidence="4">
    <location>
        <begin position="275"/>
        <end position="580"/>
    </location>
</feature>
<dbReference type="EMBL" id="VNJI01000001">
    <property type="protein sequence ID" value="TVY12057.1"/>
    <property type="molecule type" value="Genomic_DNA"/>
</dbReference>
<dbReference type="AlphaFoldDB" id="A0A559KIU7"/>
<dbReference type="SUPFAM" id="SSF56601">
    <property type="entry name" value="beta-lactamase/transpeptidase-like"/>
    <property type="match status" value="1"/>
</dbReference>
<comment type="subcellular location">
    <subcellularLocation>
        <location evidence="1">Membrane</location>
    </subcellularLocation>
</comment>
<gene>
    <name evidence="6" type="ORF">FPZ49_01415</name>
</gene>
<dbReference type="GO" id="GO:0005886">
    <property type="term" value="C:plasma membrane"/>
    <property type="evidence" value="ECO:0007669"/>
    <property type="project" value="TreeGrafter"/>
</dbReference>
<sequence>MKKHRIFIALLLIVAVLFAWNARLFWIQVAAARSFTERGIDLVGNSVIQREQGIVLDSGRGDFYDRHGVSLTGNELKVLTVYPIREDDTPSAVERRRAELANVARILKIPTEAWSAFVQGLRTPQMWSQNGHPVDLTEEQAKKVEAMGLTQVRVMTYKQRYEPSQTASQVLGYISQNPDRVTRQYTDQFHKGELQLTSKIGNAGLEKTFEPWLQGIGPTSVSLFMDAGKHAVGGLDVRTIRPDSPYYPLKVVTTLDKPLQETIEARMDQLGIAEGSVVVLDVNNADAIAMASRPAFDPEHIDLAQGSWSNRAVKAVAPGSIFKTVTAAAALEEKVVKPDDVFDCEGELGQYGFTCWKKEGHGHITLEEGFAQSCNIVFAKVAELVGGEKLEKYARKLGLDTQVGWTDEVPGQAAFHQVDGEEKGQIYHSEALKKDEGALIQTAIGQRDVLVSPLQAANLIVTLLHQGKVLSPRLVQEIRFQNDRLYQSFPSKRLDTIEERAIQPATAKELLTFMGDVVDHGTGKALKAAKWSLAGKSGTAQISLKGGKPGENHWFIGYGPTEKPRYAVAVLVQNVPEGQRNKSIALFQGVMDALAAAEGRVK</sequence>
<dbReference type="Pfam" id="PF03717">
    <property type="entry name" value="PBP_dimer"/>
    <property type="match status" value="1"/>
</dbReference>
<comment type="caution">
    <text evidence="6">The sequence shown here is derived from an EMBL/GenBank/DDBJ whole genome shotgun (WGS) entry which is preliminary data.</text>
</comment>
<proteinExistence type="inferred from homology"/>
<comment type="similarity">
    <text evidence="2">Belongs to the transpeptidase family.</text>
</comment>
<keyword evidence="7" id="KW-1185">Reference proteome</keyword>
<dbReference type="GO" id="GO:0071972">
    <property type="term" value="F:peptidoglycan L,D-transpeptidase activity"/>
    <property type="evidence" value="ECO:0007669"/>
    <property type="project" value="TreeGrafter"/>
</dbReference>
<dbReference type="InterPro" id="IPR050515">
    <property type="entry name" value="Beta-lactam/transpept"/>
</dbReference>
<keyword evidence="3" id="KW-0472">Membrane</keyword>
<dbReference type="InterPro" id="IPR036138">
    <property type="entry name" value="PBP_dimer_sf"/>
</dbReference>
<evidence type="ECO:0000313" key="7">
    <source>
        <dbReference type="Proteomes" id="UP000317036"/>
    </source>
</evidence>
<dbReference type="Proteomes" id="UP000317036">
    <property type="component" value="Unassembled WGS sequence"/>
</dbReference>
<dbReference type="GO" id="GO:0071555">
    <property type="term" value="P:cell wall organization"/>
    <property type="evidence" value="ECO:0007669"/>
    <property type="project" value="TreeGrafter"/>
</dbReference>
<evidence type="ECO:0000313" key="6">
    <source>
        <dbReference type="EMBL" id="TVY12057.1"/>
    </source>
</evidence>
<dbReference type="Pfam" id="PF00905">
    <property type="entry name" value="Transpeptidase"/>
    <property type="match status" value="1"/>
</dbReference>
<reference evidence="6 7" key="1">
    <citation type="submission" date="2019-07" db="EMBL/GenBank/DDBJ databases">
        <authorList>
            <person name="Kim J."/>
        </authorList>
    </citation>
    <scope>NUCLEOTIDE SEQUENCE [LARGE SCALE GENOMIC DNA]</scope>
    <source>
        <strain evidence="6 7">JC52</strain>
    </source>
</reference>
<dbReference type="OrthoDB" id="2985542at2"/>
<dbReference type="PANTHER" id="PTHR30627:SF24">
    <property type="entry name" value="PENICILLIN-BINDING PROTEIN 4B"/>
    <property type="match status" value="1"/>
</dbReference>
<dbReference type="InterPro" id="IPR001460">
    <property type="entry name" value="PCN-bd_Tpept"/>
</dbReference>
<evidence type="ECO:0000259" key="4">
    <source>
        <dbReference type="Pfam" id="PF00905"/>
    </source>
</evidence>
<dbReference type="InterPro" id="IPR012338">
    <property type="entry name" value="Beta-lactam/transpept-like"/>
</dbReference>
<evidence type="ECO:0000256" key="1">
    <source>
        <dbReference type="ARBA" id="ARBA00004370"/>
    </source>
</evidence>
<evidence type="ECO:0000256" key="2">
    <source>
        <dbReference type="ARBA" id="ARBA00007171"/>
    </source>
</evidence>
<name>A0A559KIU7_9BACL</name>
<dbReference type="Gene3D" id="3.40.710.10">
    <property type="entry name" value="DD-peptidase/beta-lactamase superfamily"/>
    <property type="match status" value="1"/>
</dbReference>
<dbReference type="PANTHER" id="PTHR30627">
    <property type="entry name" value="PEPTIDOGLYCAN D,D-TRANSPEPTIDASE"/>
    <property type="match status" value="1"/>
</dbReference>
<evidence type="ECO:0000256" key="3">
    <source>
        <dbReference type="ARBA" id="ARBA00023136"/>
    </source>
</evidence>